<keyword evidence="2" id="KW-0472">Membrane</keyword>
<dbReference type="InterPro" id="IPR006037">
    <property type="entry name" value="RCK_C"/>
</dbReference>
<evidence type="ECO:0000259" key="3">
    <source>
        <dbReference type="PROSITE" id="PS51201"/>
    </source>
</evidence>
<dbReference type="STRING" id="644282.Deba_1084"/>
<evidence type="ECO:0000259" key="4">
    <source>
        <dbReference type="PROSITE" id="PS51202"/>
    </source>
</evidence>
<gene>
    <name evidence="5" type="ordered locus">Deba_1084</name>
</gene>
<dbReference type="Gene3D" id="1.10.287.70">
    <property type="match status" value="1"/>
</dbReference>
<proteinExistence type="predicted"/>
<dbReference type="SUPFAM" id="SSF51735">
    <property type="entry name" value="NAD(P)-binding Rossmann-fold domains"/>
    <property type="match status" value="1"/>
</dbReference>
<dbReference type="SUPFAM" id="SSF116726">
    <property type="entry name" value="TrkA C-terminal domain-like"/>
    <property type="match status" value="1"/>
</dbReference>
<dbReference type="GO" id="GO:0005886">
    <property type="term" value="C:plasma membrane"/>
    <property type="evidence" value="ECO:0007669"/>
    <property type="project" value="UniProtKB-SubCell"/>
</dbReference>
<dbReference type="KEGG" id="dbr:Deba_1084"/>
<evidence type="ECO:0000256" key="1">
    <source>
        <dbReference type="ARBA" id="ARBA00004651"/>
    </source>
</evidence>
<keyword evidence="2" id="KW-1133">Transmembrane helix</keyword>
<dbReference type="GO" id="GO:0006813">
    <property type="term" value="P:potassium ion transport"/>
    <property type="evidence" value="ECO:0007669"/>
    <property type="project" value="InterPro"/>
</dbReference>
<dbReference type="PROSITE" id="PS51201">
    <property type="entry name" value="RCK_N"/>
    <property type="match status" value="1"/>
</dbReference>
<keyword evidence="6" id="KW-1185">Reference proteome</keyword>
<evidence type="ECO:0000313" key="6">
    <source>
        <dbReference type="Proteomes" id="UP000009047"/>
    </source>
</evidence>
<evidence type="ECO:0000256" key="2">
    <source>
        <dbReference type="SAM" id="Phobius"/>
    </source>
</evidence>
<feature type="domain" description="RCK N-terminal" evidence="3">
    <location>
        <begin position="116"/>
        <end position="232"/>
    </location>
</feature>
<name>E1QIM9_DESB2</name>
<evidence type="ECO:0000313" key="5">
    <source>
        <dbReference type="EMBL" id="ADK84452.1"/>
    </source>
</evidence>
<dbReference type="HOGENOM" id="CLU_050982_0_1_7"/>
<dbReference type="InterPro" id="IPR036291">
    <property type="entry name" value="NAD(P)-bd_dom_sf"/>
</dbReference>
<dbReference type="AlphaFoldDB" id="E1QIM9"/>
<accession>E1QIM9</accession>
<protein>
    <submittedName>
        <fullName evidence="5">TrkA-N domain protein</fullName>
    </submittedName>
</protein>
<dbReference type="OrthoDB" id="9781411at2"/>
<dbReference type="PANTHER" id="PTHR43833">
    <property type="entry name" value="POTASSIUM CHANNEL PROTEIN 2-RELATED-RELATED"/>
    <property type="match status" value="1"/>
</dbReference>
<dbReference type="PROSITE" id="PS51202">
    <property type="entry name" value="RCK_C"/>
    <property type="match status" value="1"/>
</dbReference>
<dbReference type="eggNOG" id="COG1226">
    <property type="taxonomic scope" value="Bacteria"/>
</dbReference>
<dbReference type="InterPro" id="IPR050721">
    <property type="entry name" value="Trk_Ktr_HKT_K-transport"/>
</dbReference>
<dbReference type="eggNOG" id="COG0490">
    <property type="taxonomic scope" value="Bacteria"/>
</dbReference>
<dbReference type="Pfam" id="PF02080">
    <property type="entry name" value="TrkA_C"/>
    <property type="match status" value="1"/>
</dbReference>
<dbReference type="InterPro" id="IPR013099">
    <property type="entry name" value="K_chnl_dom"/>
</dbReference>
<dbReference type="Pfam" id="PF02254">
    <property type="entry name" value="TrkA_N"/>
    <property type="match status" value="1"/>
</dbReference>
<feature type="transmembrane region" description="Helical" evidence="2">
    <location>
        <begin position="71"/>
        <end position="95"/>
    </location>
</feature>
<reference evidence="5 6" key="1">
    <citation type="journal article" date="2010" name="Stand. Genomic Sci.">
        <title>Complete genome sequence of Desulfarculus baarsii type strain (2st14).</title>
        <authorList>
            <person name="Sun H."/>
            <person name="Spring S."/>
            <person name="Lapidus A."/>
            <person name="Davenport K."/>
            <person name="Del Rio T.G."/>
            <person name="Tice H."/>
            <person name="Nolan M."/>
            <person name="Copeland A."/>
            <person name="Cheng J.F."/>
            <person name="Lucas S."/>
            <person name="Tapia R."/>
            <person name="Goodwin L."/>
            <person name="Pitluck S."/>
            <person name="Ivanova N."/>
            <person name="Pagani I."/>
            <person name="Mavromatis K."/>
            <person name="Ovchinnikova G."/>
            <person name="Pati A."/>
            <person name="Chen A."/>
            <person name="Palaniappan K."/>
            <person name="Hauser L."/>
            <person name="Chang Y.J."/>
            <person name="Jeffries C.D."/>
            <person name="Detter J.C."/>
            <person name="Han C."/>
            <person name="Rohde M."/>
            <person name="Brambilla E."/>
            <person name="Goker M."/>
            <person name="Woyke T."/>
            <person name="Bristow J."/>
            <person name="Eisen J.A."/>
            <person name="Markowitz V."/>
            <person name="Hugenholtz P."/>
            <person name="Kyrpides N.C."/>
            <person name="Klenk H.P."/>
            <person name="Land M."/>
        </authorList>
    </citation>
    <scope>NUCLEOTIDE SEQUENCE [LARGE SCALE GENOMIC DNA]</scope>
    <source>
        <strain evidence="6">ATCC 33931 / DSM 2075 / LMG 7858 / VKM B-1802 / 2st14</strain>
    </source>
</reference>
<comment type="subcellular location">
    <subcellularLocation>
        <location evidence="1">Cell membrane</location>
        <topology evidence="1">Multi-pass membrane protein</topology>
    </subcellularLocation>
</comment>
<dbReference type="InterPro" id="IPR003148">
    <property type="entry name" value="RCK_N"/>
</dbReference>
<dbReference type="GO" id="GO:0008324">
    <property type="term" value="F:monoatomic cation transmembrane transporter activity"/>
    <property type="evidence" value="ECO:0007669"/>
    <property type="project" value="InterPro"/>
</dbReference>
<sequence length="344" mass="37296">MSHGHPVGGFLVQTRLLIGITLSLAVLAGGTLGYYWLEGWDLFDSLYMTIITVTTVGFGEVRPLSPEGRTFTMVLLLVGVGIILYLMTTMTQMVVEGKIREALGRRSVQKHIRSMRGHFIVCGYGRIGSQVAQMLRENGVKTVIVDSSDRIRDRLTEANQEFIFGSATEDECLMAAGIDRARGLVASVSSDADNVFITLTAKGMNPNLMVIARATEPGSELKLKRAGADKVVSPYFIGARRIAQMVIRPTVADFVDLTFHTSDMALRMEELTVGPKAELVGVTLMDSGIRKNLDVIVLAIKKPGGGMVFNPPASTVVEVGDTLVTMGPRQSMNRLGQMADAVED</sequence>
<organism evidence="5 6">
    <name type="scientific">Desulfarculus baarsii (strain ATCC 33931 / DSM 2075 / LMG 7858 / VKM B-1802 / 2st14)</name>
    <dbReference type="NCBI Taxonomy" id="644282"/>
    <lineage>
        <taxon>Bacteria</taxon>
        <taxon>Pseudomonadati</taxon>
        <taxon>Thermodesulfobacteriota</taxon>
        <taxon>Desulfarculia</taxon>
        <taxon>Desulfarculales</taxon>
        <taxon>Desulfarculaceae</taxon>
        <taxon>Desulfarculus</taxon>
    </lineage>
</organism>
<dbReference type="Gene3D" id="3.40.50.720">
    <property type="entry name" value="NAD(P)-binding Rossmann-like Domain"/>
    <property type="match status" value="1"/>
</dbReference>
<dbReference type="InterPro" id="IPR036721">
    <property type="entry name" value="RCK_C_sf"/>
</dbReference>
<dbReference type="SUPFAM" id="SSF81324">
    <property type="entry name" value="Voltage-gated potassium channels"/>
    <property type="match status" value="1"/>
</dbReference>
<dbReference type="Pfam" id="PF07885">
    <property type="entry name" value="Ion_trans_2"/>
    <property type="match status" value="1"/>
</dbReference>
<dbReference type="Gene3D" id="3.30.70.1450">
    <property type="entry name" value="Regulator of K+ conductance, C-terminal domain"/>
    <property type="match status" value="1"/>
</dbReference>
<keyword evidence="2" id="KW-0812">Transmembrane</keyword>
<dbReference type="Proteomes" id="UP000009047">
    <property type="component" value="Chromosome"/>
</dbReference>
<dbReference type="PANTHER" id="PTHR43833:SF9">
    <property type="entry name" value="POTASSIUM CHANNEL PROTEIN YUGO-RELATED"/>
    <property type="match status" value="1"/>
</dbReference>
<dbReference type="EMBL" id="CP002085">
    <property type="protein sequence ID" value="ADK84452.1"/>
    <property type="molecule type" value="Genomic_DNA"/>
</dbReference>
<feature type="domain" description="RCK C-terminal" evidence="4">
    <location>
        <begin position="256"/>
        <end position="341"/>
    </location>
</feature>
<feature type="transmembrane region" description="Helical" evidence="2">
    <location>
        <begin position="16"/>
        <end position="37"/>
    </location>
</feature>